<keyword evidence="5" id="KW-1133">Transmembrane helix</keyword>
<dbReference type="Proteomes" id="UP001603857">
    <property type="component" value="Unassembled WGS sequence"/>
</dbReference>
<dbReference type="InterPro" id="IPR011990">
    <property type="entry name" value="TPR-like_helical_dom_sf"/>
</dbReference>
<dbReference type="AlphaFoldDB" id="A0ABD1MNB5"/>
<feature type="transmembrane region" description="Helical" evidence="5">
    <location>
        <begin position="112"/>
        <end position="132"/>
    </location>
</feature>
<evidence type="ECO:0000313" key="7">
    <source>
        <dbReference type="Proteomes" id="UP001603857"/>
    </source>
</evidence>
<reference evidence="6 7" key="1">
    <citation type="submission" date="2024-08" db="EMBL/GenBank/DDBJ databases">
        <title>Insights into the chromosomal genome structure of Flemingia macrophylla.</title>
        <authorList>
            <person name="Ding Y."/>
            <person name="Zhao Y."/>
            <person name="Bi W."/>
            <person name="Wu M."/>
            <person name="Zhao G."/>
            <person name="Gong Y."/>
            <person name="Li W."/>
            <person name="Zhang P."/>
        </authorList>
    </citation>
    <scope>NUCLEOTIDE SEQUENCE [LARGE SCALE GENOMIC DNA]</scope>
    <source>
        <strain evidence="6">DYQJB</strain>
        <tissue evidence="6">Leaf</tissue>
    </source>
</reference>
<evidence type="ECO:0000313" key="6">
    <source>
        <dbReference type="EMBL" id="KAL2337023.1"/>
    </source>
</evidence>
<feature type="repeat" description="PPR" evidence="3">
    <location>
        <begin position="80"/>
        <end position="114"/>
    </location>
</feature>
<accession>A0ABD1MNB5</accession>
<keyword evidence="5" id="KW-0812">Transmembrane</keyword>
<name>A0ABD1MNB5_9FABA</name>
<evidence type="ECO:0000256" key="4">
    <source>
        <dbReference type="SAM" id="MobiDB-lite"/>
    </source>
</evidence>
<dbReference type="PANTHER" id="PTHR47932">
    <property type="entry name" value="ATPASE EXPRESSION PROTEIN 3"/>
    <property type="match status" value="1"/>
</dbReference>
<keyword evidence="7" id="KW-1185">Reference proteome</keyword>
<dbReference type="Gene3D" id="1.25.40.10">
    <property type="entry name" value="Tetratricopeptide repeat domain"/>
    <property type="match status" value="1"/>
</dbReference>
<dbReference type="NCBIfam" id="TIGR00756">
    <property type="entry name" value="PPR"/>
    <property type="match status" value="2"/>
</dbReference>
<evidence type="ECO:0000256" key="3">
    <source>
        <dbReference type="PROSITE-ProRule" id="PRU00708"/>
    </source>
</evidence>
<evidence type="ECO:0000256" key="1">
    <source>
        <dbReference type="ARBA" id="ARBA00007626"/>
    </source>
</evidence>
<comment type="caution">
    <text evidence="6">The sequence shown here is derived from an EMBL/GenBank/DDBJ whole genome shotgun (WGS) entry which is preliminary data.</text>
</comment>
<dbReference type="InterPro" id="IPR002885">
    <property type="entry name" value="PPR_rpt"/>
</dbReference>
<proteinExistence type="inferred from homology"/>
<protein>
    <recommendedName>
        <fullName evidence="8">Pentatricopeptide repeat-containing protein</fullName>
    </recommendedName>
</protein>
<dbReference type="PANTHER" id="PTHR47932:SF44">
    <property type="entry name" value="MIOREX COMPLEX COMPONENT 1"/>
    <property type="match status" value="1"/>
</dbReference>
<comment type="similarity">
    <text evidence="1">Belongs to the PPR family. P subfamily.</text>
</comment>
<feature type="repeat" description="PPR" evidence="3">
    <location>
        <begin position="45"/>
        <end position="79"/>
    </location>
</feature>
<dbReference type="EMBL" id="JBGMDY010000004">
    <property type="protein sequence ID" value="KAL2337023.1"/>
    <property type="molecule type" value="Genomic_DNA"/>
</dbReference>
<keyword evidence="5" id="KW-0472">Membrane</keyword>
<sequence length="219" mass="23693">MSTAKCFSLTFPPTSLSTLTESFVYTHHPSFAFVVQGPMIKHDCGGVTYNTLMSAFCKGKRLVEARGLFEAMKFGPYRPNLVTYGVFIDCFCKSGEVGEGLVLLKEMEKEGLFLMGLGIFLSLVPFVGRVMLRRGGSSDAEIGTPSHYSSSLDNHSDCPRAPSRTLYQLRKPSAKAKASGGVGDVRPVVVKAFGACRPLSETTTQGDNRDLESESPDGT</sequence>
<feature type="region of interest" description="Disordered" evidence="4">
    <location>
        <begin position="199"/>
        <end position="219"/>
    </location>
</feature>
<evidence type="ECO:0000256" key="2">
    <source>
        <dbReference type="ARBA" id="ARBA00022737"/>
    </source>
</evidence>
<gene>
    <name evidence="6" type="ORF">Fmac_011469</name>
</gene>
<dbReference type="PROSITE" id="PS51375">
    <property type="entry name" value="PPR"/>
    <property type="match status" value="2"/>
</dbReference>
<keyword evidence="2" id="KW-0677">Repeat</keyword>
<dbReference type="Pfam" id="PF13041">
    <property type="entry name" value="PPR_2"/>
    <property type="match status" value="1"/>
</dbReference>
<evidence type="ECO:0008006" key="8">
    <source>
        <dbReference type="Google" id="ProtNLM"/>
    </source>
</evidence>
<organism evidence="6 7">
    <name type="scientific">Flemingia macrophylla</name>
    <dbReference type="NCBI Taxonomy" id="520843"/>
    <lineage>
        <taxon>Eukaryota</taxon>
        <taxon>Viridiplantae</taxon>
        <taxon>Streptophyta</taxon>
        <taxon>Embryophyta</taxon>
        <taxon>Tracheophyta</taxon>
        <taxon>Spermatophyta</taxon>
        <taxon>Magnoliopsida</taxon>
        <taxon>eudicotyledons</taxon>
        <taxon>Gunneridae</taxon>
        <taxon>Pentapetalae</taxon>
        <taxon>rosids</taxon>
        <taxon>fabids</taxon>
        <taxon>Fabales</taxon>
        <taxon>Fabaceae</taxon>
        <taxon>Papilionoideae</taxon>
        <taxon>50 kb inversion clade</taxon>
        <taxon>NPAAA clade</taxon>
        <taxon>indigoferoid/millettioid clade</taxon>
        <taxon>Phaseoleae</taxon>
        <taxon>Flemingia</taxon>
    </lineage>
</organism>
<feature type="region of interest" description="Disordered" evidence="4">
    <location>
        <begin position="138"/>
        <end position="157"/>
    </location>
</feature>
<evidence type="ECO:0000256" key="5">
    <source>
        <dbReference type="SAM" id="Phobius"/>
    </source>
</evidence>